<feature type="domain" description="Endoribonuclease L-PSP/chorismate mutase-like" evidence="1">
    <location>
        <begin position="4"/>
        <end position="139"/>
    </location>
</feature>
<dbReference type="PANTHER" id="PTHR43760:SF1">
    <property type="entry name" value="ENDORIBONUCLEASE L-PSP_CHORISMATE MUTASE-LIKE DOMAIN-CONTAINING PROTEIN"/>
    <property type="match status" value="1"/>
</dbReference>
<evidence type="ECO:0000259" key="1">
    <source>
        <dbReference type="Pfam" id="PF14588"/>
    </source>
</evidence>
<dbReference type="SUPFAM" id="SSF55298">
    <property type="entry name" value="YjgF-like"/>
    <property type="match status" value="1"/>
</dbReference>
<evidence type="ECO:0000313" key="3">
    <source>
        <dbReference type="Proteomes" id="UP000566324"/>
    </source>
</evidence>
<dbReference type="EMBL" id="JACHNZ010000014">
    <property type="protein sequence ID" value="MBB4631892.1"/>
    <property type="molecule type" value="Genomic_DNA"/>
</dbReference>
<reference evidence="2 3" key="1">
    <citation type="submission" date="2020-08" db="EMBL/GenBank/DDBJ databases">
        <title>Genomic Encyclopedia of Type Strains, Phase IV (KMG-IV): sequencing the most valuable type-strain genomes for metagenomic binning, comparative biology and taxonomic classification.</title>
        <authorList>
            <person name="Goeker M."/>
        </authorList>
    </citation>
    <scope>NUCLEOTIDE SEQUENCE [LARGE SCALE GENOMIC DNA]</scope>
    <source>
        <strain evidence="2 3">DSM 17328</strain>
    </source>
</reference>
<organism evidence="2 3">
    <name type="scientific">Sphingosinicella soli</name>
    <dbReference type="NCBI Taxonomy" id="333708"/>
    <lineage>
        <taxon>Bacteria</taxon>
        <taxon>Pseudomonadati</taxon>
        <taxon>Pseudomonadota</taxon>
        <taxon>Alphaproteobacteria</taxon>
        <taxon>Sphingomonadales</taxon>
        <taxon>Sphingosinicellaceae</taxon>
        <taxon>Sphingosinicella</taxon>
    </lineage>
</organism>
<gene>
    <name evidence="2" type="ORF">GGQ98_001508</name>
</gene>
<dbReference type="CDD" id="cd02199">
    <property type="entry name" value="YjgF_YER057c_UK114_like_1"/>
    <property type="match status" value="1"/>
</dbReference>
<sequence length="153" mass="15830">MSIEARLAELGITLPKAAAPVANYVPTVLHGNTLYISGQIPFREDGTLVLGRLGEDMDIEAGQAAARLCGIGILAQAQAALGSLDRIERVLKLGAFVSCVPNFFDQPSIANGCSDLMVEVLGDAGRHARSAVGVPALPRGVAVEVDAVIAVKV</sequence>
<dbReference type="Proteomes" id="UP000566324">
    <property type="component" value="Unassembled WGS sequence"/>
</dbReference>
<evidence type="ECO:0000313" key="2">
    <source>
        <dbReference type="EMBL" id="MBB4631892.1"/>
    </source>
</evidence>
<name>A0A7W7B2M3_9SPHN</name>
<dbReference type="AlphaFoldDB" id="A0A7W7B2M3"/>
<dbReference type="Gene3D" id="3.30.1330.40">
    <property type="entry name" value="RutC-like"/>
    <property type="match status" value="1"/>
</dbReference>
<dbReference type="InterPro" id="IPR013813">
    <property type="entry name" value="Endoribo_LPSP/chorism_mut-like"/>
</dbReference>
<comment type="caution">
    <text evidence="2">The sequence shown here is derived from an EMBL/GenBank/DDBJ whole genome shotgun (WGS) entry which is preliminary data.</text>
</comment>
<accession>A0A7W7B2M3</accession>
<proteinExistence type="predicted"/>
<dbReference type="InterPro" id="IPR035959">
    <property type="entry name" value="RutC-like_sf"/>
</dbReference>
<dbReference type="Pfam" id="PF14588">
    <property type="entry name" value="YjgF_endoribonc"/>
    <property type="match status" value="1"/>
</dbReference>
<dbReference type="RefSeq" id="WP_184067404.1">
    <property type="nucleotide sequence ID" value="NZ_JACHNZ010000014.1"/>
</dbReference>
<dbReference type="PANTHER" id="PTHR43760">
    <property type="entry name" value="ENDORIBONUCLEASE-RELATED"/>
    <property type="match status" value="1"/>
</dbReference>
<protein>
    <submittedName>
        <fullName evidence="2">Enamine deaminase RidA (YjgF/YER057c/UK114 family)</fullName>
    </submittedName>
</protein>
<keyword evidence="3" id="KW-1185">Reference proteome</keyword>